<reference evidence="2 3" key="1">
    <citation type="journal article" date="2012" name="Genome Biol.">
        <title>Sequencing three crocodilian genomes to illuminate the evolution of archosaurs and amniotes.</title>
        <authorList>
            <person name="St John J.A."/>
            <person name="Braun E.L."/>
            <person name="Isberg S.R."/>
            <person name="Miles L.G."/>
            <person name="Chong A.Y."/>
            <person name="Gongora J."/>
            <person name="Dalzell P."/>
            <person name="Moran C."/>
            <person name="Bed'hom B."/>
            <person name="Abzhanov A."/>
            <person name="Burgess S.C."/>
            <person name="Cooksey A.M."/>
            <person name="Castoe T.A."/>
            <person name="Crawford N.G."/>
            <person name="Densmore L.D."/>
            <person name="Drew J.C."/>
            <person name="Edwards S.V."/>
            <person name="Faircloth B.C."/>
            <person name="Fujita M.K."/>
            <person name="Greenwold M.J."/>
            <person name="Hoffmann F.G."/>
            <person name="Howard J.M."/>
            <person name="Iguchi T."/>
            <person name="Janes D.E."/>
            <person name="Khan S.Y."/>
            <person name="Kohno S."/>
            <person name="de Koning A.J."/>
            <person name="Lance S.L."/>
            <person name="McCarthy F.M."/>
            <person name="McCormack J.E."/>
            <person name="Merchant M.E."/>
            <person name="Peterson D.G."/>
            <person name="Pollock D.D."/>
            <person name="Pourmand N."/>
            <person name="Raney B.J."/>
            <person name="Roessler K.A."/>
            <person name="Sanford J.R."/>
            <person name="Sawyer R.H."/>
            <person name="Schmidt C.J."/>
            <person name="Triplett E.W."/>
            <person name="Tuberville T.D."/>
            <person name="Venegas-Anaya M."/>
            <person name="Howard J.T."/>
            <person name="Jarvis E.D."/>
            <person name="Guillette L.J.Jr."/>
            <person name="Glenn T.C."/>
            <person name="Green R.E."/>
            <person name="Ray D.A."/>
        </authorList>
    </citation>
    <scope>NUCLEOTIDE SEQUENCE [LARGE SCALE GENOMIC DNA]</scope>
    <source>
        <strain evidence="2">KSC_2009_1</strain>
    </source>
</reference>
<dbReference type="Proteomes" id="UP000050525">
    <property type="component" value="Unassembled WGS sequence"/>
</dbReference>
<sequence length="76" mass="8365">MLRRRKRTGRGSGHPSLTGFQTDAGFSLYPSYRGGEKAVREMLAALDPFGTGGNFQPDGEKWPSRSRLELPPSDPD</sequence>
<dbReference type="EMBL" id="AKHW03004153">
    <property type="protein sequence ID" value="KYO30835.1"/>
    <property type="molecule type" value="Genomic_DNA"/>
</dbReference>
<gene>
    <name evidence="2" type="ORF">Y1Q_0014350</name>
</gene>
<feature type="region of interest" description="Disordered" evidence="1">
    <location>
        <begin position="48"/>
        <end position="76"/>
    </location>
</feature>
<feature type="compositionally biased region" description="Basic and acidic residues" evidence="1">
    <location>
        <begin position="58"/>
        <end position="68"/>
    </location>
</feature>
<keyword evidence="3" id="KW-1185">Reference proteome</keyword>
<accession>A0A151N2G7</accession>
<name>A0A151N2G7_ALLMI</name>
<proteinExistence type="predicted"/>
<protein>
    <submittedName>
        <fullName evidence="2">Uncharacterized protein</fullName>
    </submittedName>
</protein>
<dbReference type="AlphaFoldDB" id="A0A151N2G7"/>
<organism evidence="2 3">
    <name type="scientific">Alligator mississippiensis</name>
    <name type="common">American alligator</name>
    <dbReference type="NCBI Taxonomy" id="8496"/>
    <lineage>
        <taxon>Eukaryota</taxon>
        <taxon>Metazoa</taxon>
        <taxon>Chordata</taxon>
        <taxon>Craniata</taxon>
        <taxon>Vertebrata</taxon>
        <taxon>Euteleostomi</taxon>
        <taxon>Archelosauria</taxon>
        <taxon>Archosauria</taxon>
        <taxon>Crocodylia</taxon>
        <taxon>Alligatoridae</taxon>
        <taxon>Alligatorinae</taxon>
        <taxon>Alligator</taxon>
    </lineage>
</organism>
<evidence type="ECO:0000256" key="1">
    <source>
        <dbReference type="SAM" id="MobiDB-lite"/>
    </source>
</evidence>
<comment type="caution">
    <text evidence="2">The sequence shown here is derived from an EMBL/GenBank/DDBJ whole genome shotgun (WGS) entry which is preliminary data.</text>
</comment>
<evidence type="ECO:0000313" key="2">
    <source>
        <dbReference type="EMBL" id="KYO30835.1"/>
    </source>
</evidence>
<feature type="region of interest" description="Disordered" evidence="1">
    <location>
        <begin position="1"/>
        <end position="25"/>
    </location>
</feature>
<evidence type="ECO:0000313" key="3">
    <source>
        <dbReference type="Proteomes" id="UP000050525"/>
    </source>
</evidence>